<accession>A0A7J6RUW9</accession>
<dbReference type="AlphaFoldDB" id="A0A7J6RUW9"/>
<sequence length="99" mass="11383">MPLGGWTEAAHHCWPRAQPPMLTRAGQEYFDRPRDTDSHLVPGLERHVPCWHRHRRAAAVHPFHWLHHAGRYVARVLCESAQRTPRPGQPTPPISLPVQ</sequence>
<protein>
    <submittedName>
        <fullName evidence="1">Uncharacterized protein</fullName>
    </submittedName>
</protein>
<organism evidence="1 2">
    <name type="scientific">Perkinsus olseni</name>
    <name type="common">Perkinsus atlanticus</name>
    <dbReference type="NCBI Taxonomy" id="32597"/>
    <lineage>
        <taxon>Eukaryota</taxon>
        <taxon>Sar</taxon>
        <taxon>Alveolata</taxon>
        <taxon>Perkinsozoa</taxon>
        <taxon>Perkinsea</taxon>
        <taxon>Perkinsida</taxon>
        <taxon>Perkinsidae</taxon>
        <taxon>Perkinsus</taxon>
    </lineage>
</organism>
<evidence type="ECO:0000313" key="1">
    <source>
        <dbReference type="EMBL" id="KAF4724263.1"/>
    </source>
</evidence>
<comment type="caution">
    <text evidence="1">The sequence shown here is derived from an EMBL/GenBank/DDBJ whole genome shotgun (WGS) entry which is preliminary data.</text>
</comment>
<proteinExistence type="predicted"/>
<dbReference type="EMBL" id="JABANM010019559">
    <property type="protein sequence ID" value="KAF4724263.1"/>
    <property type="molecule type" value="Genomic_DNA"/>
</dbReference>
<name>A0A7J6RUW9_PEROL</name>
<dbReference type="Proteomes" id="UP000574390">
    <property type="component" value="Unassembled WGS sequence"/>
</dbReference>
<reference evidence="1 2" key="1">
    <citation type="submission" date="2020-04" db="EMBL/GenBank/DDBJ databases">
        <title>Perkinsus olseni comparative genomics.</title>
        <authorList>
            <person name="Bogema D.R."/>
        </authorList>
    </citation>
    <scope>NUCLEOTIDE SEQUENCE [LARGE SCALE GENOMIC DNA]</scope>
    <source>
        <strain evidence="1">ATCC PRA-205</strain>
    </source>
</reference>
<gene>
    <name evidence="1" type="ORF">FOZ62_016810</name>
</gene>
<evidence type="ECO:0000313" key="2">
    <source>
        <dbReference type="Proteomes" id="UP000574390"/>
    </source>
</evidence>